<evidence type="ECO:0000313" key="1">
    <source>
        <dbReference type="EMBL" id="MCI47273.1"/>
    </source>
</evidence>
<evidence type="ECO:0000313" key="2">
    <source>
        <dbReference type="Proteomes" id="UP000265520"/>
    </source>
</evidence>
<comment type="caution">
    <text evidence="1">The sequence shown here is derived from an EMBL/GenBank/DDBJ whole genome shotgun (WGS) entry which is preliminary data.</text>
</comment>
<protein>
    <submittedName>
        <fullName evidence="1">Uncharacterized protein</fullName>
    </submittedName>
</protein>
<sequence>EAAATMVAKGIKDRPINIASPQSVCLKKTEAVAAATMLAKGMKGRPRRNSAPAVIVID</sequence>
<dbReference type="Proteomes" id="UP000265520">
    <property type="component" value="Unassembled WGS sequence"/>
</dbReference>
<proteinExistence type="predicted"/>
<reference evidence="1 2" key="1">
    <citation type="journal article" date="2018" name="Front. Plant Sci.">
        <title>Red Clover (Trifolium pratense) and Zigzag Clover (T. medium) - A Picture of Genomic Similarities and Differences.</title>
        <authorList>
            <person name="Dluhosova J."/>
            <person name="Istvanek J."/>
            <person name="Nedelnik J."/>
            <person name="Repkova J."/>
        </authorList>
    </citation>
    <scope>NUCLEOTIDE SEQUENCE [LARGE SCALE GENOMIC DNA]</scope>
    <source>
        <strain evidence="2">cv. 10/8</strain>
        <tissue evidence="1">Leaf</tissue>
    </source>
</reference>
<accession>A0A392SE99</accession>
<keyword evidence="2" id="KW-1185">Reference proteome</keyword>
<name>A0A392SE99_9FABA</name>
<dbReference type="EMBL" id="LXQA010369966">
    <property type="protein sequence ID" value="MCI47273.1"/>
    <property type="molecule type" value="Genomic_DNA"/>
</dbReference>
<feature type="non-terminal residue" evidence="1">
    <location>
        <position position="1"/>
    </location>
</feature>
<dbReference type="AlphaFoldDB" id="A0A392SE99"/>
<organism evidence="1 2">
    <name type="scientific">Trifolium medium</name>
    <dbReference type="NCBI Taxonomy" id="97028"/>
    <lineage>
        <taxon>Eukaryota</taxon>
        <taxon>Viridiplantae</taxon>
        <taxon>Streptophyta</taxon>
        <taxon>Embryophyta</taxon>
        <taxon>Tracheophyta</taxon>
        <taxon>Spermatophyta</taxon>
        <taxon>Magnoliopsida</taxon>
        <taxon>eudicotyledons</taxon>
        <taxon>Gunneridae</taxon>
        <taxon>Pentapetalae</taxon>
        <taxon>rosids</taxon>
        <taxon>fabids</taxon>
        <taxon>Fabales</taxon>
        <taxon>Fabaceae</taxon>
        <taxon>Papilionoideae</taxon>
        <taxon>50 kb inversion clade</taxon>
        <taxon>NPAAA clade</taxon>
        <taxon>Hologalegina</taxon>
        <taxon>IRL clade</taxon>
        <taxon>Trifolieae</taxon>
        <taxon>Trifolium</taxon>
    </lineage>
</organism>